<comment type="caution">
    <text evidence="10">The sequence shown here is derived from an EMBL/GenBank/DDBJ whole genome shotgun (WGS) entry which is preliminary data.</text>
</comment>
<proteinExistence type="inferred from homology"/>
<evidence type="ECO:0000256" key="2">
    <source>
        <dbReference type="ARBA" id="ARBA00022555"/>
    </source>
</evidence>
<feature type="site" description="Stabilizes the basic form of H active site to accept a proton" evidence="7">
    <location>
        <position position="92"/>
    </location>
</feature>
<comment type="subunit">
    <text evidence="7">Monomer.</text>
</comment>
<dbReference type="GO" id="GO:0005737">
    <property type="term" value="C:cytoplasm"/>
    <property type="evidence" value="ECO:0007669"/>
    <property type="project" value="UniProtKB-SubCell"/>
</dbReference>
<evidence type="ECO:0000256" key="3">
    <source>
        <dbReference type="ARBA" id="ARBA00022801"/>
    </source>
</evidence>
<evidence type="ECO:0000256" key="8">
    <source>
        <dbReference type="RuleBase" id="RU000673"/>
    </source>
</evidence>
<feature type="binding site" evidence="7">
    <location>
        <position position="113"/>
    </location>
    <ligand>
        <name>tRNA</name>
        <dbReference type="ChEBI" id="CHEBI:17843"/>
    </ligand>
</feature>
<dbReference type="Pfam" id="PF01195">
    <property type="entry name" value="Pept_tRNA_hydro"/>
    <property type="match status" value="1"/>
</dbReference>
<dbReference type="InterPro" id="IPR018171">
    <property type="entry name" value="Pept_tRNA_hydro_CS"/>
</dbReference>
<dbReference type="Proteomes" id="UP000293874">
    <property type="component" value="Unassembled WGS sequence"/>
</dbReference>
<protein>
    <recommendedName>
        <fullName evidence="6 7">Peptidyl-tRNA hydrolase</fullName>
        <shortName evidence="7">Pth</shortName>
        <ecNumber evidence="1 7">3.1.1.29</ecNumber>
    </recommendedName>
</protein>
<keyword evidence="11" id="KW-1185">Reference proteome</keyword>
<dbReference type="FunFam" id="3.40.50.1470:FF:000001">
    <property type="entry name" value="Peptidyl-tRNA hydrolase"/>
    <property type="match status" value="1"/>
</dbReference>
<sequence length="192" mass="21469">MSKFLIVGLGNIGIEYAGTRHNIGFEVADALAIKHGASFRPDRLADLAEVKYRGKQLIIIKPTTYMNLSGKAVKYWLDKEKIATSNVLVILDELALPLSKLRLRPSGSDGGHNGLRSIQAALGTDQYPRLRFGIGNNYPKGMQAEFVLGKWWKEEIPVVLRKIEKCVEIIENVAHIGIERTMNEVNKLEFPL</sequence>
<dbReference type="CDD" id="cd00462">
    <property type="entry name" value="PTH"/>
    <property type="match status" value="1"/>
</dbReference>
<comment type="subcellular location">
    <subcellularLocation>
        <location evidence="7">Cytoplasm</location>
    </subcellularLocation>
</comment>
<dbReference type="GO" id="GO:0000049">
    <property type="term" value="F:tRNA binding"/>
    <property type="evidence" value="ECO:0007669"/>
    <property type="project" value="UniProtKB-UniRule"/>
</dbReference>
<organism evidence="10 11">
    <name type="scientific">Pseudobacter ginsenosidimutans</name>
    <dbReference type="NCBI Taxonomy" id="661488"/>
    <lineage>
        <taxon>Bacteria</taxon>
        <taxon>Pseudomonadati</taxon>
        <taxon>Bacteroidota</taxon>
        <taxon>Chitinophagia</taxon>
        <taxon>Chitinophagales</taxon>
        <taxon>Chitinophagaceae</taxon>
        <taxon>Pseudobacter</taxon>
    </lineage>
</organism>
<comment type="similarity">
    <text evidence="5 7 9">Belongs to the PTH family.</text>
</comment>
<feature type="active site" description="Proton acceptor" evidence="7">
    <location>
        <position position="21"/>
    </location>
</feature>
<dbReference type="GO" id="GO:0072344">
    <property type="term" value="P:rescue of stalled ribosome"/>
    <property type="evidence" value="ECO:0007669"/>
    <property type="project" value="UniProtKB-UniRule"/>
</dbReference>
<evidence type="ECO:0000256" key="4">
    <source>
        <dbReference type="ARBA" id="ARBA00022884"/>
    </source>
</evidence>
<dbReference type="OrthoDB" id="9800507at2"/>
<dbReference type="AlphaFoldDB" id="A0A4Q7MKR8"/>
<dbReference type="PANTHER" id="PTHR17224">
    <property type="entry name" value="PEPTIDYL-TRNA HYDROLASE"/>
    <property type="match status" value="1"/>
</dbReference>
<dbReference type="InterPro" id="IPR001328">
    <property type="entry name" value="Pept_tRNA_hydro"/>
</dbReference>
<dbReference type="GO" id="GO:0006515">
    <property type="term" value="P:protein quality control for misfolded or incompletely synthesized proteins"/>
    <property type="evidence" value="ECO:0007669"/>
    <property type="project" value="UniProtKB-UniRule"/>
</dbReference>
<dbReference type="PROSITE" id="PS01195">
    <property type="entry name" value="PEPT_TRNA_HYDROL_1"/>
    <property type="match status" value="1"/>
</dbReference>
<dbReference type="HAMAP" id="MF_00083">
    <property type="entry name" value="Pept_tRNA_hydro_bact"/>
    <property type="match status" value="1"/>
</dbReference>
<feature type="binding site" evidence="7">
    <location>
        <position position="67"/>
    </location>
    <ligand>
        <name>tRNA</name>
        <dbReference type="ChEBI" id="CHEBI:17843"/>
    </ligand>
</feature>
<evidence type="ECO:0000313" key="11">
    <source>
        <dbReference type="Proteomes" id="UP000293874"/>
    </source>
</evidence>
<dbReference type="PANTHER" id="PTHR17224:SF1">
    <property type="entry name" value="PEPTIDYL-TRNA HYDROLASE"/>
    <property type="match status" value="1"/>
</dbReference>
<evidence type="ECO:0000256" key="7">
    <source>
        <dbReference type="HAMAP-Rule" id="MF_00083"/>
    </source>
</evidence>
<dbReference type="NCBIfam" id="TIGR00447">
    <property type="entry name" value="pth"/>
    <property type="match status" value="1"/>
</dbReference>
<dbReference type="PROSITE" id="PS01196">
    <property type="entry name" value="PEPT_TRNA_HYDROL_2"/>
    <property type="match status" value="1"/>
</dbReference>
<gene>
    <name evidence="7" type="primary">pth</name>
    <name evidence="10" type="ORF">EV199_4759</name>
</gene>
<feature type="binding site" evidence="7">
    <location>
        <position position="16"/>
    </location>
    <ligand>
        <name>tRNA</name>
        <dbReference type="ChEBI" id="CHEBI:17843"/>
    </ligand>
</feature>
<dbReference type="InterPro" id="IPR036416">
    <property type="entry name" value="Pept_tRNA_hydro_sf"/>
</dbReference>
<evidence type="ECO:0000256" key="9">
    <source>
        <dbReference type="RuleBase" id="RU004320"/>
    </source>
</evidence>
<keyword evidence="7" id="KW-0963">Cytoplasm</keyword>
<keyword evidence="3 7" id="KW-0378">Hydrolase</keyword>
<dbReference type="Gene3D" id="3.40.50.1470">
    <property type="entry name" value="Peptidyl-tRNA hydrolase"/>
    <property type="match status" value="1"/>
</dbReference>
<keyword evidence="4 7" id="KW-0694">RNA-binding</keyword>
<keyword evidence="2 7" id="KW-0820">tRNA-binding</keyword>
<feature type="binding site" evidence="7">
    <location>
        <position position="65"/>
    </location>
    <ligand>
        <name>tRNA</name>
        <dbReference type="ChEBI" id="CHEBI:17843"/>
    </ligand>
</feature>
<feature type="site" description="Discriminates between blocked and unblocked aminoacyl-tRNA" evidence="7">
    <location>
        <position position="11"/>
    </location>
</feature>
<name>A0A4Q7MKR8_9BACT</name>
<evidence type="ECO:0000256" key="1">
    <source>
        <dbReference type="ARBA" id="ARBA00013260"/>
    </source>
</evidence>
<evidence type="ECO:0000256" key="6">
    <source>
        <dbReference type="ARBA" id="ARBA00050038"/>
    </source>
</evidence>
<comment type="function">
    <text evidence="7">Hydrolyzes ribosome-free peptidyl-tRNAs (with 1 or more amino acids incorporated), which drop off the ribosome during protein synthesis, or as a result of ribosome stalling.</text>
</comment>
<dbReference type="SUPFAM" id="SSF53178">
    <property type="entry name" value="Peptidyl-tRNA hydrolase-like"/>
    <property type="match status" value="1"/>
</dbReference>
<accession>A0A4Q7MKR8</accession>
<dbReference type="GO" id="GO:0004045">
    <property type="term" value="F:peptidyl-tRNA hydrolase activity"/>
    <property type="evidence" value="ECO:0007669"/>
    <property type="project" value="UniProtKB-UniRule"/>
</dbReference>
<evidence type="ECO:0000313" key="10">
    <source>
        <dbReference type="EMBL" id="RZS68935.1"/>
    </source>
</evidence>
<dbReference type="EC" id="3.1.1.29" evidence="1 7"/>
<dbReference type="RefSeq" id="WP_130543309.1">
    <property type="nucleotide sequence ID" value="NZ_CP042431.1"/>
</dbReference>
<comment type="function">
    <text evidence="7">Catalyzes the release of premature peptidyl moieties from peptidyl-tRNA molecules trapped in stalled 50S ribosomal subunits, and thus maintains levels of free tRNAs and 50S ribosomes.</text>
</comment>
<dbReference type="EMBL" id="SGXA01000003">
    <property type="protein sequence ID" value="RZS68935.1"/>
    <property type="molecule type" value="Genomic_DNA"/>
</dbReference>
<reference evidence="10 11" key="1">
    <citation type="submission" date="2019-02" db="EMBL/GenBank/DDBJ databases">
        <title>Genomic Encyclopedia of Type Strains, Phase IV (KMG-IV): sequencing the most valuable type-strain genomes for metagenomic binning, comparative biology and taxonomic classification.</title>
        <authorList>
            <person name="Goeker M."/>
        </authorList>
    </citation>
    <scope>NUCLEOTIDE SEQUENCE [LARGE SCALE GENOMIC DNA]</scope>
    <source>
        <strain evidence="10 11">DSM 18116</strain>
    </source>
</reference>
<evidence type="ECO:0000256" key="5">
    <source>
        <dbReference type="ARBA" id="ARBA00038063"/>
    </source>
</evidence>
<comment type="catalytic activity">
    <reaction evidence="7 8">
        <text>an N-acyl-L-alpha-aminoacyl-tRNA + H2O = an N-acyl-L-amino acid + a tRNA + H(+)</text>
        <dbReference type="Rhea" id="RHEA:54448"/>
        <dbReference type="Rhea" id="RHEA-COMP:10123"/>
        <dbReference type="Rhea" id="RHEA-COMP:13883"/>
        <dbReference type="ChEBI" id="CHEBI:15377"/>
        <dbReference type="ChEBI" id="CHEBI:15378"/>
        <dbReference type="ChEBI" id="CHEBI:59874"/>
        <dbReference type="ChEBI" id="CHEBI:78442"/>
        <dbReference type="ChEBI" id="CHEBI:138191"/>
        <dbReference type="EC" id="3.1.1.29"/>
    </reaction>
</comment>